<dbReference type="PANTHER" id="PTHR43523">
    <property type="entry name" value="GLUCOSE-1-PHOSPHATE ADENYLYLTRANSFERASE-RELATED"/>
    <property type="match status" value="1"/>
</dbReference>
<protein>
    <recommendedName>
        <fullName evidence="7">glucose-1-phosphate adenylyltransferase</fullName>
        <ecNumber evidence="7">2.7.7.27</ecNumber>
    </recommendedName>
    <alternativeName>
        <fullName evidence="17">ADP-glucose pyrophosphorylase</fullName>
    </alternativeName>
    <alternativeName>
        <fullName evidence="16">ADP-glucose synthase</fullName>
    </alternativeName>
    <alternativeName>
        <fullName evidence="15">Alpha-D-glucose-1-phosphate adenyl transferase</fullName>
    </alternativeName>
</protein>
<evidence type="ECO:0000256" key="8">
    <source>
        <dbReference type="ARBA" id="ARBA00022528"/>
    </source>
</evidence>
<dbReference type="GO" id="GO:0005524">
    <property type="term" value="F:ATP binding"/>
    <property type="evidence" value="ECO:0007669"/>
    <property type="project" value="UniProtKB-KW"/>
</dbReference>
<dbReference type="InterPro" id="IPR005835">
    <property type="entry name" value="NTP_transferase_dom"/>
</dbReference>
<keyword evidence="9" id="KW-0021">Allosteric enzyme</keyword>
<dbReference type="PROSITE" id="PS00808">
    <property type="entry name" value="ADP_GLC_PYROPHOSPH_1"/>
    <property type="match status" value="1"/>
</dbReference>
<evidence type="ECO:0000256" key="9">
    <source>
        <dbReference type="ARBA" id="ARBA00022533"/>
    </source>
</evidence>
<dbReference type="GO" id="GO:0019252">
    <property type="term" value="P:starch biosynthetic process"/>
    <property type="evidence" value="ECO:0007669"/>
    <property type="project" value="UniProtKB-KW"/>
</dbReference>
<keyword evidence="11" id="KW-0548">Nucleotidyltransferase</keyword>
<dbReference type="PANTHER" id="PTHR43523:SF12">
    <property type="entry name" value="GLUCOSE-1-PHOSPHATE ADENYLYLTRANSFERASE LARGE SUBUNIT 1, CHLOROPLASTIC-RELATED"/>
    <property type="match status" value="1"/>
</dbReference>
<dbReference type="CDD" id="cd02508">
    <property type="entry name" value="ADP_Glucose_PP"/>
    <property type="match status" value="1"/>
</dbReference>
<evidence type="ECO:0000256" key="17">
    <source>
        <dbReference type="ARBA" id="ARBA00032494"/>
    </source>
</evidence>
<keyword evidence="21" id="KW-1185">Reference proteome</keyword>
<evidence type="ECO:0000256" key="6">
    <source>
        <dbReference type="ARBA" id="ARBA00011680"/>
    </source>
</evidence>
<dbReference type="Proteomes" id="UP000583929">
    <property type="component" value="Unassembled WGS sequence"/>
</dbReference>
<keyword evidence="12" id="KW-0547">Nucleotide-binding</keyword>
<proteinExistence type="inferred from homology"/>
<dbReference type="GO" id="GO:0009507">
    <property type="term" value="C:chloroplast"/>
    <property type="evidence" value="ECO:0007669"/>
    <property type="project" value="UniProtKB-SubCell"/>
</dbReference>
<dbReference type="EC" id="2.7.7.27" evidence="7"/>
<feature type="domain" description="Nucleotidyl transferase" evidence="19">
    <location>
        <begin position="97"/>
        <end position="390"/>
    </location>
</feature>
<dbReference type="InterPro" id="IPR011831">
    <property type="entry name" value="ADP-Glc_PPase"/>
</dbReference>
<comment type="catalytic activity">
    <reaction evidence="1">
        <text>alpha-D-glucose 1-phosphate + ATP + H(+) = ADP-alpha-D-glucose + diphosphate</text>
        <dbReference type="Rhea" id="RHEA:12120"/>
        <dbReference type="ChEBI" id="CHEBI:15378"/>
        <dbReference type="ChEBI" id="CHEBI:30616"/>
        <dbReference type="ChEBI" id="CHEBI:33019"/>
        <dbReference type="ChEBI" id="CHEBI:57498"/>
        <dbReference type="ChEBI" id="CHEBI:58601"/>
        <dbReference type="EC" id="2.7.7.27"/>
    </reaction>
</comment>
<evidence type="ECO:0000259" key="19">
    <source>
        <dbReference type="Pfam" id="PF00483"/>
    </source>
</evidence>
<reference evidence="20 21" key="1">
    <citation type="journal article" date="2020" name="bioRxiv">
        <title>Sequence and annotation of 42 cannabis genomes reveals extensive copy number variation in cannabinoid synthesis and pathogen resistance genes.</title>
        <authorList>
            <person name="Mckernan K.J."/>
            <person name="Helbert Y."/>
            <person name="Kane L.T."/>
            <person name="Ebling H."/>
            <person name="Zhang L."/>
            <person name="Liu B."/>
            <person name="Eaton Z."/>
            <person name="Mclaughlin S."/>
            <person name="Kingan S."/>
            <person name="Baybayan P."/>
            <person name="Concepcion G."/>
            <person name="Jordan M."/>
            <person name="Riva A."/>
            <person name="Barbazuk W."/>
            <person name="Harkins T."/>
        </authorList>
    </citation>
    <scope>NUCLEOTIDE SEQUENCE [LARGE SCALE GENOMIC DNA]</scope>
    <source>
        <strain evidence="21">cv. Jamaican Lion 4</strain>
        <tissue evidence="20">Leaf</tissue>
    </source>
</reference>
<evidence type="ECO:0000313" key="20">
    <source>
        <dbReference type="EMBL" id="KAF4360051.1"/>
    </source>
</evidence>
<evidence type="ECO:0000313" key="21">
    <source>
        <dbReference type="Proteomes" id="UP000583929"/>
    </source>
</evidence>
<dbReference type="SUPFAM" id="SSF53448">
    <property type="entry name" value="Nucleotide-diphospho-sugar transferases"/>
    <property type="match status" value="1"/>
</dbReference>
<evidence type="ECO:0000256" key="3">
    <source>
        <dbReference type="ARBA" id="ARBA00004229"/>
    </source>
</evidence>
<feature type="compositionally biased region" description="Low complexity" evidence="18">
    <location>
        <begin position="13"/>
        <end position="34"/>
    </location>
</feature>
<evidence type="ECO:0000256" key="4">
    <source>
        <dbReference type="ARBA" id="ARBA00004727"/>
    </source>
</evidence>
<dbReference type="CDD" id="cd04651">
    <property type="entry name" value="LbH_G1P_AT_C"/>
    <property type="match status" value="1"/>
</dbReference>
<comment type="subcellular location">
    <subcellularLocation>
        <location evidence="3">Plastid</location>
        <location evidence="3">Chloroplast</location>
    </subcellularLocation>
</comment>
<keyword evidence="8" id="KW-0150">Chloroplast</keyword>
<keyword evidence="14" id="KW-0750">Starch biosynthesis</keyword>
<evidence type="ECO:0000256" key="11">
    <source>
        <dbReference type="ARBA" id="ARBA00022695"/>
    </source>
</evidence>
<accession>A0A7J6ENX4</accession>
<evidence type="ECO:0000256" key="13">
    <source>
        <dbReference type="ARBA" id="ARBA00022840"/>
    </source>
</evidence>
<comment type="subunit">
    <text evidence="6">Heterotetramer.</text>
</comment>
<evidence type="ECO:0000256" key="10">
    <source>
        <dbReference type="ARBA" id="ARBA00022679"/>
    </source>
</evidence>
<dbReference type="GO" id="GO:0008878">
    <property type="term" value="F:glucose-1-phosphate adenylyltransferase activity"/>
    <property type="evidence" value="ECO:0007669"/>
    <property type="project" value="UniProtKB-EC"/>
</dbReference>
<gene>
    <name evidence="20" type="ORF">G4B88_025812</name>
</gene>
<comment type="pathway">
    <text evidence="4">Glycan biosynthesis; starch biosynthesis.</text>
</comment>
<keyword evidence="8" id="KW-0934">Plastid</keyword>
<comment type="function">
    <text evidence="2">This protein plays a role in synthesis of starch. It catalyzes the synthesis of the activated glycosyl donor, ADP-glucose from Glc-1-P and ATP.</text>
</comment>
<dbReference type="Gene3D" id="3.90.550.10">
    <property type="entry name" value="Spore Coat Polysaccharide Biosynthesis Protein SpsA, Chain A"/>
    <property type="match status" value="1"/>
</dbReference>
<evidence type="ECO:0000256" key="18">
    <source>
        <dbReference type="SAM" id="MobiDB-lite"/>
    </source>
</evidence>
<comment type="similarity">
    <text evidence="5">Belongs to the bacterial/plant glucose-1-phosphate adenylyltransferase family.</text>
</comment>
<evidence type="ECO:0000256" key="7">
    <source>
        <dbReference type="ARBA" id="ARBA00012460"/>
    </source>
</evidence>
<feature type="region of interest" description="Disordered" evidence="18">
    <location>
        <begin position="1"/>
        <end position="34"/>
    </location>
</feature>
<evidence type="ECO:0000256" key="5">
    <source>
        <dbReference type="ARBA" id="ARBA00010443"/>
    </source>
</evidence>
<dbReference type="EMBL" id="JAATIQ010000360">
    <property type="protein sequence ID" value="KAF4360051.1"/>
    <property type="molecule type" value="Genomic_DNA"/>
</dbReference>
<feature type="region of interest" description="Disordered" evidence="18">
    <location>
        <begin position="55"/>
        <end position="86"/>
    </location>
</feature>
<evidence type="ECO:0000256" key="16">
    <source>
        <dbReference type="ARBA" id="ARBA00030817"/>
    </source>
</evidence>
<evidence type="ECO:0000256" key="1">
    <source>
        <dbReference type="ARBA" id="ARBA00000956"/>
    </source>
</evidence>
<organism evidence="20 21">
    <name type="scientific">Cannabis sativa</name>
    <name type="common">Hemp</name>
    <name type="synonym">Marijuana</name>
    <dbReference type="NCBI Taxonomy" id="3483"/>
    <lineage>
        <taxon>Eukaryota</taxon>
        <taxon>Viridiplantae</taxon>
        <taxon>Streptophyta</taxon>
        <taxon>Embryophyta</taxon>
        <taxon>Tracheophyta</taxon>
        <taxon>Spermatophyta</taxon>
        <taxon>Magnoliopsida</taxon>
        <taxon>eudicotyledons</taxon>
        <taxon>Gunneridae</taxon>
        <taxon>Pentapetalae</taxon>
        <taxon>rosids</taxon>
        <taxon>fabids</taxon>
        <taxon>Rosales</taxon>
        <taxon>Cannabaceae</taxon>
        <taxon>Cannabis</taxon>
    </lineage>
</organism>
<evidence type="ECO:0000256" key="15">
    <source>
        <dbReference type="ARBA" id="ARBA00030645"/>
    </source>
</evidence>
<evidence type="ECO:0000256" key="14">
    <source>
        <dbReference type="ARBA" id="ARBA00022922"/>
    </source>
</evidence>
<keyword evidence="10" id="KW-0808">Transferase</keyword>
<dbReference type="SUPFAM" id="SSF51161">
    <property type="entry name" value="Trimeric LpxA-like enzymes"/>
    <property type="match status" value="1"/>
</dbReference>
<dbReference type="AlphaFoldDB" id="A0A7J6ENX4"/>
<dbReference type="InterPro" id="IPR005836">
    <property type="entry name" value="ADP_Glu_pyroP_CS"/>
</dbReference>
<feature type="compositionally biased region" description="Low complexity" evidence="18">
    <location>
        <begin position="55"/>
        <end position="71"/>
    </location>
</feature>
<dbReference type="Pfam" id="PF25247">
    <property type="entry name" value="LbH_GLGC"/>
    <property type="match status" value="1"/>
</dbReference>
<dbReference type="InterPro" id="IPR029044">
    <property type="entry name" value="Nucleotide-diphossugar_trans"/>
</dbReference>
<dbReference type="InterPro" id="IPR011004">
    <property type="entry name" value="Trimer_LpxA-like_sf"/>
</dbReference>
<dbReference type="GO" id="GO:0005978">
    <property type="term" value="P:glycogen biosynthetic process"/>
    <property type="evidence" value="ECO:0007669"/>
    <property type="project" value="InterPro"/>
</dbReference>
<name>A0A7J6ENX4_CANSA</name>
<dbReference type="FunFam" id="3.90.550.10:FF:000030">
    <property type="entry name" value="Glucose-1-phosphate adenylyltransferase"/>
    <property type="match status" value="1"/>
</dbReference>
<dbReference type="PROSITE" id="PS00810">
    <property type="entry name" value="ADP_GLC_PYROPHOSPH_3"/>
    <property type="match status" value="1"/>
</dbReference>
<keyword evidence="13" id="KW-0067">ATP-binding</keyword>
<dbReference type="Gene3D" id="2.160.10.10">
    <property type="entry name" value="Hexapeptide repeat proteins"/>
    <property type="match status" value="1"/>
</dbReference>
<comment type="caution">
    <text evidence="20">The sequence shown here is derived from an EMBL/GenBank/DDBJ whole genome shotgun (WGS) entry which is preliminary data.</text>
</comment>
<evidence type="ECO:0000256" key="12">
    <source>
        <dbReference type="ARBA" id="ARBA00022741"/>
    </source>
</evidence>
<dbReference type="Pfam" id="PF00483">
    <property type="entry name" value="NTP_transferase"/>
    <property type="match status" value="1"/>
</dbReference>
<dbReference type="PROSITE" id="PS00809">
    <property type="entry name" value="ADP_GLC_PYROPHOSPH_2"/>
    <property type="match status" value="1"/>
</dbReference>
<sequence>MASMAAVGAPRFPSSSTSLSHSSSNGSNLSPRTSPRTLSFAFSHLSGDKISSIATPSRTRAASSSNRAPRIVSPKAVSDSQNSQTCLDPDASRSVLGIILGGGAGTRLYPLTKKRAKPAVPLGANYRLIDIPVSNCLNSNVSKIYVLTQFNSASLNRHLSRAYASNMGGYKNEGFVEVLAAQQSPENPNWFQGTADAVRQYLWLFEEHNVLEFLVLAGDHLYRMDYEKFIQAHRETDADITVAALPMDEERATAFGLMKIDDEGRIVEFAEKPKGEQLKAMKASSVCCLFEQCELVTLLPWQVDTTILGLDDKRAKEMPYIASMGIYVVSKDVMINLLRDQFPGANDFGSEVIPGATSMGLRVQAYLYDGYWEDIGTIEAFYNANLGITKKPVPDFSFYDRSSPIYTQPRYLPPSKMLDADVTDSVIGEGCVIKASSRLLNYSYNIPLPCFIVQNCKIHHSVVGLRSCISEGAIIEDTLLMGADYYETDADRRFLAAKGSVPIGIGKNSHIRRAIIDKNARIGDDVKILNTDNVQEAARETDGYFIKSGIVTVIKDALIPSGTVI</sequence>
<evidence type="ECO:0000256" key="2">
    <source>
        <dbReference type="ARBA" id="ARBA00002231"/>
    </source>
</evidence>